<comment type="similarity">
    <text evidence="1">Belongs to the FAH family.</text>
</comment>
<accession>A0A916Y7P1</accession>
<keyword evidence="4" id="KW-0413">Isomerase</keyword>
<dbReference type="InterPro" id="IPR036663">
    <property type="entry name" value="Fumarylacetoacetase_C_sf"/>
</dbReference>
<dbReference type="AlphaFoldDB" id="A0A916Y7P1"/>
<name>A0A916Y7P1_9HYPH</name>
<dbReference type="FunFam" id="3.90.850.10:FF:000002">
    <property type="entry name" value="2-hydroxyhepta-2,4-diene-1,7-dioate isomerase"/>
    <property type="match status" value="1"/>
</dbReference>
<evidence type="ECO:0000313" key="5">
    <source>
        <dbReference type="Proteomes" id="UP000613160"/>
    </source>
</evidence>
<evidence type="ECO:0000259" key="3">
    <source>
        <dbReference type="Pfam" id="PF01557"/>
    </source>
</evidence>
<evidence type="ECO:0000256" key="1">
    <source>
        <dbReference type="ARBA" id="ARBA00010211"/>
    </source>
</evidence>
<evidence type="ECO:0000256" key="2">
    <source>
        <dbReference type="ARBA" id="ARBA00022723"/>
    </source>
</evidence>
<dbReference type="PANTHER" id="PTHR42796">
    <property type="entry name" value="FUMARYLACETOACETATE HYDROLASE DOMAIN-CONTAINING PROTEIN 2A-RELATED"/>
    <property type="match status" value="1"/>
</dbReference>
<dbReference type="GO" id="GO:0019752">
    <property type="term" value="P:carboxylic acid metabolic process"/>
    <property type="evidence" value="ECO:0007669"/>
    <property type="project" value="UniProtKB-ARBA"/>
</dbReference>
<evidence type="ECO:0000313" key="4">
    <source>
        <dbReference type="EMBL" id="GGD33746.1"/>
    </source>
</evidence>
<proteinExistence type="inferred from homology"/>
<sequence>MKLLRHGPAGAEKPGILDAEGGVRDLSGIVRDIDAATLSPEGLDRLRGLDLGSLPLVDENVRLGVPVAHVGNLVCIGLNYTDHAEETNAPIPSQPIIFNKHTGALSGPFDDVILPPGSTKLDWEVELAFVIGRPCWHVSEEEALSYVAGYTILNDLSEREYQLEWEGQWAKGKSYPTFAPCGPWLVTGDEVGDPQNLDLWLDLNGRREQTGTTTRMIFTCAHIVAYASRFMALQPGDIITTGTPPGVGLGRKPPVFMKAGDTMRLGITGLGEQQQTLKPRAA</sequence>
<dbReference type="InterPro" id="IPR011234">
    <property type="entry name" value="Fumarylacetoacetase-like_C"/>
</dbReference>
<organism evidence="4 5">
    <name type="scientific">Aureimonas glaciei</name>
    <dbReference type="NCBI Taxonomy" id="1776957"/>
    <lineage>
        <taxon>Bacteria</taxon>
        <taxon>Pseudomonadati</taxon>
        <taxon>Pseudomonadota</taxon>
        <taxon>Alphaproteobacteria</taxon>
        <taxon>Hyphomicrobiales</taxon>
        <taxon>Aurantimonadaceae</taxon>
        <taxon>Aureimonas</taxon>
    </lineage>
</organism>
<dbReference type="EMBL" id="BMJJ01000011">
    <property type="protein sequence ID" value="GGD33746.1"/>
    <property type="molecule type" value="Genomic_DNA"/>
</dbReference>
<dbReference type="RefSeq" id="WP_188854306.1">
    <property type="nucleotide sequence ID" value="NZ_BMJJ01000011.1"/>
</dbReference>
<dbReference type="GO" id="GO:0046872">
    <property type="term" value="F:metal ion binding"/>
    <property type="evidence" value="ECO:0007669"/>
    <property type="project" value="UniProtKB-KW"/>
</dbReference>
<protein>
    <submittedName>
        <fullName evidence="4">2-hydroxyhepta-2,4-diene-1,7-dioate isomerase</fullName>
    </submittedName>
</protein>
<feature type="domain" description="Fumarylacetoacetase-like C-terminal" evidence="3">
    <location>
        <begin position="73"/>
        <end position="277"/>
    </location>
</feature>
<dbReference type="Gene3D" id="3.90.850.10">
    <property type="entry name" value="Fumarylacetoacetase-like, C-terminal domain"/>
    <property type="match status" value="1"/>
</dbReference>
<dbReference type="InterPro" id="IPR051121">
    <property type="entry name" value="FAH"/>
</dbReference>
<reference evidence="4" key="1">
    <citation type="journal article" date="2014" name="Int. J. Syst. Evol. Microbiol.">
        <title>Complete genome sequence of Corynebacterium casei LMG S-19264T (=DSM 44701T), isolated from a smear-ripened cheese.</title>
        <authorList>
            <consortium name="US DOE Joint Genome Institute (JGI-PGF)"/>
            <person name="Walter F."/>
            <person name="Albersmeier A."/>
            <person name="Kalinowski J."/>
            <person name="Ruckert C."/>
        </authorList>
    </citation>
    <scope>NUCLEOTIDE SEQUENCE</scope>
    <source>
        <strain evidence="4">CGMCC 1.15493</strain>
    </source>
</reference>
<dbReference type="Proteomes" id="UP000613160">
    <property type="component" value="Unassembled WGS sequence"/>
</dbReference>
<keyword evidence="2" id="KW-0479">Metal-binding</keyword>
<reference evidence="4" key="2">
    <citation type="submission" date="2020-09" db="EMBL/GenBank/DDBJ databases">
        <authorList>
            <person name="Sun Q."/>
            <person name="Zhou Y."/>
        </authorList>
    </citation>
    <scope>NUCLEOTIDE SEQUENCE</scope>
    <source>
        <strain evidence="4">CGMCC 1.15493</strain>
    </source>
</reference>
<dbReference type="PANTHER" id="PTHR42796:SF4">
    <property type="entry name" value="FUMARYLACETOACETATE HYDROLASE DOMAIN-CONTAINING PROTEIN 2A"/>
    <property type="match status" value="1"/>
</dbReference>
<dbReference type="GO" id="GO:0016853">
    <property type="term" value="F:isomerase activity"/>
    <property type="evidence" value="ECO:0007669"/>
    <property type="project" value="UniProtKB-KW"/>
</dbReference>
<gene>
    <name evidence="4" type="primary">hpaG</name>
    <name evidence="4" type="ORF">GCM10011335_40950</name>
</gene>
<dbReference type="SUPFAM" id="SSF56529">
    <property type="entry name" value="FAH"/>
    <property type="match status" value="1"/>
</dbReference>
<dbReference type="Pfam" id="PF01557">
    <property type="entry name" value="FAA_hydrolase"/>
    <property type="match status" value="1"/>
</dbReference>
<keyword evidence="5" id="KW-1185">Reference proteome</keyword>
<comment type="caution">
    <text evidence="4">The sequence shown here is derived from an EMBL/GenBank/DDBJ whole genome shotgun (WGS) entry which is preliminary data.</text>
</comment>